<dbReference type="RefSeq" id="WP_185100603.1">
    <property type="nucleotide sequence ID" value="NZ_JACHMI010000001.1"/>
</dbReference>
<dbReference type="EMBL" id="JACHMI010000001">
    <property type="protein sequence ID" value="MBB6545809.1"/>
    <property type="molecule type" value="Genomic_DNA"/>
</dbReference>
<protein>
    <submittedName>
        <fullName evidence="2">Uncharacterized protein</fullName>
    </submittedName>
</protein>
<evidence type="ECO:0000313" key="2">
    <source>
        <dbReference type="EMBL" id="MBB6545809.1"/>
    </source>
</evidence>
<accession>A0A7X0NLW3</accession>
<name>A0A7X0NLW3_9ACTN</name>
<keyword evidence="1" id="KW-0472">Membrane</keyword>
<keyword evidence="1" id="KW-0812">Transmembrane</keyword>
<sequence>MISMEHVERLRVDGVLFRGYLDAGRRLVRLALPSVLVHVPLATLSLLALMLTAGGSAVLVNQRFQLIGTSDAPLLTWTVVLAAVALAGDVVVFPATVVIAAGHLVDRHVPPIEALRATVRRLPSLLVLLAVAAPAFGASWAARAGMLMATDRRWQADALLVVVSYAAMPVLLAVPGVLLHGCSGLGSIRRAYQLTKLRFLPTAWTLALEVVLLPGAAAWALHSGLLLLPGPVATLGWGLAGTVLVLAVTPFQAAVVARQFLHCMAWRTQVDDSDLAHGLPDGPPPRPLTPRFLPAALLPGLLFSGAVLINPFGWPEIAETNVTESWPASAHARTPEVRPFDLQAVHTGRGERLIVVMDGYQDHSSLLECADPSCRSTSFDWAEPQNRGSRWEAATSGARLPDGRLLLTSWTFNRLELLTCEGTRCVRSSGTVATTRSRPETVGVTPAVRQGGGLVLAYADEDPASGDRPTHDLLSFIFCADPSCAHPERRQVARLETTVYSATDHNLAAAVGPGDRPVAARYDPLSGQIHVISCLDATCHRPIVTSPVPPAAADPYDLPWTFGLAMAVRPDGRPVIAYRDPGDHANKLLDCRTADCAQADVRTLGAGNEYHAAPALVLDRAGRPLVAFESREHQRLMLATCTGDRCESIAVARNRGGFGERLAMTLNAGGDPTIAWIDHQLAPPGLSWNLHVTTPLNLTRDPP</sequence>
<organism evidence="2 3">
    <name type="scientific">Nonomuraea rubra</name>
    <dbReference type="NCBI Taxonomy" id="46180"/>
    <lineage>
        <taxon>Bacteria</taxon>
        <taxon>Bacillati</taxon>
        <taxon>Actinomycetota</taxon>
        <taxon>Actinomycetes</taxon>
        <taxon>Streptosporangiales</taxon>
        <taxon>Streptosporangiaceae</taxon>
        <taxon>Nonomuraea</taxon>
    </lineage>
</organism>
<comment type="caution">
    <text evidence="2">The sequence shown here is derived from an EMBL/GenBank/DDBJ whole genome shotgun (WGS) entry which is preliminary data.</text>
</comment>
<proteinExistence type="predicted"/>
<feature type="transmembrane region" description="Helical" evidence="1">
    <location>
        <begin position="199"/>
        <end position="222"/>
    </location>
</feature>
<evidence type="ECO:0000313" key="3">
    <source>
        <dbReference type="Proteomes" id="UP000565579"/>
    </source>
</evidence>
<feature type="transmembrane region" description="Helical" evidence="1">
    <location>
        <begin position="79"/>
        <end position="105"/>
    </location>
</feature>
<gene>
    <name evidence="2" type="ORF">HD593_000604</name>
</gene>
<keyword evidence="1" id="KW-1133">Transmembrane helix</keyword>
<reference evidence="2 3" key="1">
    <citation type="submission" date="2020-08" db="EMBL/GenBank/DDBJ databases">
        <title>Sequencing the genomes of 1000 actinobacteria strains.</title>
        <authorList>
            <person name="Klenk H.-P."/>
        </authorList>
    </citation>
    <scope>NUCLEOTIDE SEQUENCE [LARGE SCALE GENOMIC DNA]</scope>
    <source>
        <strain evidence="2 3">DSM 43768</strain>
    </source>
</reference>
<dbReference type="Proteomes" id="UP000565579">
    <property type="component" value="Unassembled WGS sequence"/>
</dbReference>
<feature type="transmembrane region" description="Helical" evidence="1">
    <location>
        <begin position="158"/>
        <end position="179"/>
    </location>
</feature>
<dbReference type="AlphaFoldDB" id="A0A7X0NLW3"/>
<evidence type="ECO:0000256" key="1">
    <source>
        <dbReference type="SAM" id="Phobius"/>
    </source>
</evidence>
<feature type="transmembrane region" description="Helical" evidence="1">
    <location>
        <begin position="234"/>
        <end position="257"/>
    </location>
</feature>
<feature type="transmembrane region" description="Helical" evidence="1">
    <location>
        <begin position="35"/>
        <end position="59"/>
    </location>
</feature>
<feature type="transmembrane region" description="Helical" evidence="1">
    <location>
        <begin position="292"/>
        <end position="314"/>
    </location>
</feature>
<feature type="transmembrane region" description="Helical" evidence="1">
    <location>
        <begin position="125"/>
        <end position="146"/>
    </location>
</feature>
<keyword evidence="3" id="KW-1185">Reference proteome</keyword>